<dbReference type="AlphaFoldDB" id="A0A6B8KCG9"/>
<reference evidence="3 4" key="1">
    <citation type="submission" date="2019-11" db="EMBL/GenBank/DDBJ databases">
        <title>The genome sequence of Methylocystis heyeri.</title>
        <authorList>
            <person name="Oshkin I.Y."/>
            <person name="Miroshnikov K."/>
            <person name="Dedysh S.N."/>
        </authorList>
    </citation>
    <scope>NUCLEOTIDE SEQUENCE [LARGE SCALE GENOMIC DNA]</scope>
    <source>
        <strain evidence="3 4">H2</strain>
    </source>
</reference>
<keyword evidence="2" id="KW-0812">Transmembrane</keyword>
<proteinExistence type="predicted"/>
<evidence type="ECO:0000256" key="1">
    <source>
        <dbReference type="SAM" id="Coils"/>
    </source>
</evidence>
<feature type="transmembrane region" description="Helical" evidence="2">
    <location>
        <begin position="65"/>
        <end position="87"/>
    </location>
</feature>
<name>A0A6B8KCG9_9HYPH</name>
<dbReference type="KEGG" id="mhey:H2LOC_010695"/>
<accession>A0A6B8KCG9</accession>
<feature type="coiled-coil region" evidence="1">
    <location>
        <begin position="24"/>
        <end position="51"/>
    </location>
</feature>
<keyword evidence="2" id="KW-1133">Transmembrane helix</keyword>
<keyword evidence="2" id="KW-0472">Membrane</keyword>
<gene>
    <name evidence="3" type="ORF">H2LOC_010695</name>
</gene>
<evidence type="ECO:0000313" key="4">
    <source>
        <dbReference type="Proteomes" id="UP000309061"/>
    </source>
</evidence>
<evidence type="ECO:0000256" key="2">
    <source>
        <dbReference type="SAM" id="Phobius"/>
    </source>
</evidence>
<protein>
    <submittedName>
        <fullName evidence="3">Uncharacterized protein</fullName>
    </submittedName>
</protein>
<organism evidence="3 4">
    <name type="scientific">Methylocystis heyeri</name>
    <dbReference type="NCBI Taxonomy" id="391905"/>
    <lineage>
        <taxon>Bacteria</taxon>
        <taxon>Pseudomonadati</taxon>
        <taxon>Pseudomonadota</taxon>
        <taxon>Alphaproteobacteria</taxon>
        <taxon>Hyphomicrobiales</taxon>
        <taxon>Methylocystaceae</taxon>
        <taxon>Methylocystis</taxon>
    </lineage>
</organism>
<evidence type="ECO:0000313" key="3">
    <source>
        <dbReference type="EMBL" id="QGM46124.1"/>
    </source>
</evidence>
<keyword evidence="4" id="KW-1185">Reference proteome</keyword>
<sequence>MAERTELVDFTMPGNKESQLFMLVGSLVEQVKVLQEAVKELTSEQEKSNVKMAQIEAILNQGRGIWWTLAVLGSLSLPVIGAASWVYTKVYLPVAHATSYPER</sequence>
<dbReference type="RefSeq" id="WP_136496380.1">
    <property type="nucleotide sequence ID" value="NZ_CP046052.1"/>
</dbReference>
<dbReference type="Proteomes" id="UP000309061">
    <property type="component" value="Chromosome"/>
</dbReference>
<keyword evidence="1" id="KW-0175">Coiled coil</keyword>
<dbReference type="EMBL" id="CP046052">
    <property type="protein sequence ID" value="QGM46124.1"/>
    <property type="molecule type" value="Genomic_DNA"/>
</dbReference>